<protein>
    <submittedName>
        <fullName evidence="5">Putative Zn-dependent peptidase</fullName>
    </submittedName>
</protein>
<dbReference type="InterPro" id="IPR011765">
    <property type="entry name" value="Pept_M16_N"/>
</dbReference>
<evidence type="ECO:0000259" key="4">
    <source>
        <dbReference type="Pfam" id="PF05193"/>
    </source>
</evidence>
<comment type="similarity">
    <text evidence="1 2">Belongs to the peptidase M16 family.</text>
</comment>
<dbReference type="EMBL" id="PDJD01000001">
    <property type="protein sequence ID" value="PFG19340.1"/>
    <property type="molecule type" value="Genomic_DNA"/>
</dbReference>
<proteinExistence type="inferred from homology"/>
<dbReference type="Pfam" id="PF05193">
    <property type="entry name" value="Peptidase_M16_C"/>
    <property type="match status" value="1"/>
</dbReference>
<evidence type="ECO:0000259" key="3">
    <source>
        <dbReference type="Pfam" id="PF00675"/>
    </source>
</evidence>
<dbReference type="RefSeq" id="WP_098468475.1">
    <property type="nucleotide sequence ID" value="NZ_PDJD01000001.1"/>
</dbReference>
<feature type="domain" description="Peptidase M16 C-terminal" evidence="4">
    <location>
        <begin position="190"/>
        <end position="372"/>
    </location>
</feature>
<dbReference type="Gene3D" id="3.30.830.10">
    <property type="entry name" value="Metalloenzyme, LuxS/M16 peptidase-like"/>
    <property type="match status" value="2"/>
</dbReference>
<dbReference type="Proteomes" id="UP000224915">
    <property type="component" value="Unassembled WGS sequence"/>
</dbReference>
<sequence>MPHDLPLDPAGSELEVNLPGGALLRRSVLPGGVRVLSETQPGTRSVSLSATLAVGSRDEHDGHHGSTHFLEHLLFKGTPRRSAREIAEAFDEVGGEANAATGKESTSYYARVLDADAAMAGDVLLDMVTSASLREEDTEMERGVILEELAAAEDDPADVVHEAFHAAVFDPHPLGRPIGGTPETIRQVPHEAVVEHYRRTYRSDELVVAAAGNVDHDALVAQVRAGIESSPWAAMPGARPERPAPRRTGARIPTAPAVARTVRRESEQAHLILGGRALSAGDERRFVLAVLSAALGGGMSSRLFQEVREQRGLAYTVYTFTSGYTESGLVGTYVGCSPARVAEVTQVVMQEWRDVAERGISPEELRRAVGQLRGSIVLGLEDPGSRMSRLVRSETSVGHYLSLEETFEQLRAVSVQRVRDLAADLLAEPTSLVVVGPYGHDVAGEVLADLHP</sequence>
<keyword evidence="6" id="KW-1185">Reference proteome</keyword>
<dbReference type="InterPro" id="IPR007863">
    <property type="entry name" value="Peptidase_M16_C"/>
</dbReference>
<dbReference type="PROSITE" id="PS00143">
    <property type="entry name" value="INSULINASE"/>
    <property type="match status" value="1"/>
</dbReference>
<dbReference type="OrthoDB" id="9811314at2"/>
<dbReference type="GO" id="GO:0006508">
    <property type="term" value="P:proteolysis"/>
    <property type="evidence" value="ECO:0007669"/>
    <property type="project" value="InterPro"/>
</dbReference>
<dbReference type="SUPFAM" id="SSF63411">
    <property type="entry name" value="LuxS/MPP-like metallohydrolase"/>
    <property type="match status" value="2"/>
</dbReference>
<evidence type="ECO:0000256" key="1">
    <source>
        <dbReference type="ARBA" id="ARBA00007261"/>
    </source>
</evidence>
<dbReference type="GO" id="GO:0004222">
    <property type="term" value="F:metalloendopeptidase activity"/>
    <property type="evidence" value="ECO:0007669"/>
    <property type="project" value="InterPro"/>
</dbReference>
<dbReference type="InterPro" id="IPR050361">
    <property type="entry name" value="MPP/UQCRC_Complex"/>
</dbReference>
<dbReference type="InterPro" id="IPR011249">
    <property type="entry name" value="Metalloenz_LuxS/M16"/>
</dbReference>
<evidence type="ECO:0000313" key="5">
    <source>
        <dbReference type="EMBL" id="PFG19340.1"/>
    </source>
</evidence>
<accession>A0A2A9D0H7</accession>
<evidence type="ECO:0000256" key="2">
    <source>
        <dbReference type="RuleBase" id="RU004447"/>
    </source>
</evidence>
<organism evidence="5 6">
    <name type="scientific">Serinibacter salmoneus</name>
    <dbReference type="NCBI Taxonomy" id="556530"/>
    <lineage>
        <taxon>Bacteria</taxon>
        <taxon>Bacillati</taxon>
        <taxon>Actinomycetota</taxon>
        <taxon>Actinomycetes</taxon>
        <taxon>Micrococcales</taxon>
        <taxon>Beutenbergiaceae</taxon>
        <taxon>Serinibacter</taxon>
    </lineage>
</organism>
<name>A0A2A9D0H7_9MICO</name>
<dbReference type="PANTHER" id="PTHR11851:SF49">
    <property type="entry name" value="MITOCHONDRIAL-PROCESSING PEPTIDASE SUBUNIT ALPHA"/>
    <property type="match status" value="1"/>
</dbReference>
<gene>
    <name evidence="5" type="ORF">ATL40_0900</name>
</gene>
<dbReference type="GO" id="GO:0046872">
    <property type="term" value="F:metal ion binding"/>
    <property type="evidence" value="ECO:0007669"/>
    <property type="project" value="InterPro"/>
</dbReference>
<dbReference type="InterPro" id="IPR001431">
    <property type="entry name" value="Pept_M16_Zn_BS"/>
</dbReference>
<dbReference type="Pfam" id="PF00675">
    <property type="entry name" value="Peptidase_M16"/>
    <property type="match status" value="1"/>
</dbReference>
<reference evidence="5 6" key="1">
    <citation type="submission" date="2017-10" db="EMBL/GenBank/DDBJ databases">
        <title>Sequencing the genomes of 1000 actinobacteria strains.</title>
        <authorList>
            <person name="Klenk H.-P."/>
        </authorList>
    </citation>
    <scope>NUCLEOTIDE SEQUENCE [LARGE SCALE GENOMIC DNA]</scope>
    <source>
        <strain evidence="5 6">DSM 21801</strain>
    </source>
</reference>
<feature type="domain" description="Peptidase M16 N-terminal" evidence="3">
    <location>
        <begin position="34"/>
        <end position="181"/>
    </location>
</feature>
<dbReference type="AlphaFoldDB" id="A0A2A9D0H7"/>
<comment type="caution">
    <text evidence="5">The sequence shown here is derived from an EMBL/GenBank/DDBJ whole genome shotgun (WGS) entry which is preliminary data.</text>
</comment>
<evidence type="ECO:0000313" key="6">
    <source>
        <dbReference type="Proteomes" id="UP000224915"/>
    </source>
</evidence>
<dbReference type="PANTHER" id="PTHR11851">
    <property type="entry name" value="METALLOPROTEASE"/>
    <property type="match status" value="1"/>
</dbReference>